<accession>A0A9E2NTM7</accession>
<dbReference type="AlphaFoldDB" id="A0A9E2NTM7"/>
<sequence>MIKPDPVLQVEHLSVAFSRKGQQADMVLQDISFSLQRGECLVVVGESGSGKTTLCRTLAGLLRPCGGQILVHGKAVCSSHQTSVSGISLIFQGQQALDNQLSLFEVLAEPLWARHLCATSAALQAQVRHLCKLTALDEALLPLPVAVLSGGQRQRAALARALAIKPHILLGDEFTAALDVLLQAQLINTLMQLKQEGLSLILVTHDLQLASCIGDRIAVMYAGRLVELARAQELYTSPKHPYTYYLLKAQLPLDPKRARALVLAPDDDLPRLDGDATWQQVSPEHWVLI</sequence>
<evidence type="ECO:0000313" key="5">
    <source>
        <dbReference type="EMBL" id="MBU3826519.1"/>
    </source>
</evidence>
<dbReference type="GO" id="GO:0055085">
    <property type="term" value="P:transmembrane transport"/>
    <property type="evidence" value="ECO:0007669"/>
    <property type="project" value="UniProtKB-ARBA"/>
</dbReference>
<dbReference type="InterPro" id="IPR003593">
    <property type="entry name" value="AAA+_ATPase"/>
</dbReference>
<dbReference type="Proteomes" id="UP000824150">
    <property type="component" value="Unassembled WGS sequence"/>
</dbReference>
<comment type="caution">
    <text evidence="5">The sequence shown here is derived from an EMBL/GenBank/DDBJ whole genome shotgun (WGS) entry which is preliminary data.</text>
</comment>
<dbReference type="GO" id="GO:0005524">
    <property type="term" value="F:ATP binding"/>
    <property type="evidence" value="ECO:0007669"/>
    <property type="project" value="UniProtKB-KW"/>
</dbReference>
<feature type="domain" description="ABC transporter" evidence="4">
    <location>
        <begin position="8"/>
        <end position="247"/>
    </location>
</feature>
<dbReference type="PROSITE" id="PS50893">
    <property type="entry name" value="ABC_TRANSPORTER_2"/>
    <property type="match status" value="1"/>
</dbReference>
<dbReference type="PROSITE" id="PS00675">
    <property type="entry name" value="SIGMA54_INTERACT_1"/>
    <property type="match status" value="1"/>
</dbReference>
<dbReference type="InterPro" id="IPR003439">
    <property type="entry name" value="ABC_transporter-like_ATP-bd"/>
</dbReference>
<evidence type="ECO:0000256" key="3">
    <source>
        <dbReference type="ARBA" id="ARBA00022840"/>
    </source>
</evidence>
<dbReference type="GO" id="GO:0016887">
    <property type="term" value="F:ATP hydrolysis activity"/>
    <property type="evidence" value="ECO:0007669"/>
    <property type="project" value="InterPro"/>
</dbReference>
<proteinExistence type="predicted"/>
<name>A0A9E2NTM7_9GAMM</name>
<evidence type="ECO:0000259" key="4">
    <source>
        <dbReference type="PROSITE" id="PS50893"/>
    </source>
</evidence>
<organism evidence="5 6">
    <name type="scientific">Candidatus Anaerobiospirillum merdipullorum</name>
    <dbReference type="NCBI Taxonomy" id="2838450"/>
    <lineage>
        <taxon>Bacteria</taxon>
        <taxon>Pseudomonadati</taxon>
        <taxon>Pseudomonadota</taxon>
        <taxon>Gammaproteobacteria</taxon>
        <taxon>Aeromonadales</taxon>
        <taxon>Succinivibrionaceae</taxon>
        <taxon>Anaerobiospirillum</taxon>
    </lineage>
</organism>
<dbReference type="Gene3D" id="3.40.50.300">
    <property type="entry name" value="P-loop containing nucleotide triphosphate hydrolases"/>
    <property type="match status" value="1"/>
</dbReference>
<dbReference type="InterPro" id="IPR025662">
    <property type="entry name" value="Sigma_54_int_dom_ATP-bd_1"/>
</dbReference>
<keyword evidence="2" id="KW-0547">Nucleotide-binding</keyword>
<keyword evidence="1" id="KW-0813">Transport</keyword>
<protein>
    <submittedName>
        <fullName evidence="5">ATP-binding cassette domain-containing protein</fullName>
    </submittedName>
</protein>
<evidence type="ECO:0000313" key="6">
    <source>
        <dbReference type="Proteomes" id="UP000824150"/>
    </source>
</evidence>
<dbReference type="PANTHER" id="PTHR43776">
    <property type="entry name" value="TRANSPORT ATP-BINDING PROTEIN"/>
    <property type="match status" value="1"/>
</dbReference>
<reference evidence="5" key="1">
    <citation type="journal article" date="2021" name="PeerJ">
        <title>Extensive microbial diversity within the chicken gut microbiome revealed by metagenomics and culture.</title>
        <authorList>
            <person name="Gilroy R."/>
            <person name="Ravi A."/>
            <person name="Getino M."/>
            <person name="Pursley I."/>
            <person name="Horton D.L."/>
            <person name="Alikhan N.F."/>
            <person name="Baker D."/>
            <person name="Gharbi K."/>
            <person name="Hall N."/>
            <person name="Watson M."/>
            <person name="Adriaenssens E.M."/>
            <person name="Foster-Nyarko E."/>
            <person name="Jarju S."/>
            <person name="Secka A."/>
            <person name="Antonio M."/>
            <person name="Oren A."/>
            <person name="Chaudhuri R.R."/>
            <person name="La Ragione R."/>
            <person name="Hildebrand F."/>
            <person name="Pallen M.J."/>
        </authorList>
    </citation>
    <scope>NUCLEOTIDE SEQUENCE</scope>
    <source>
        <strain evidence="5">687</strain>
    </source>
</reference>
<dbReference type="Pfam" id="PF00005">
    <property type="entry name" value="ABC_tran"/>
    <property type="match status" value="1"/>
</dbReference>
<keyword evidence="3 5" id="KW-0067">ATP-binding</keyword>
<dbReference type="PROSITE" id="PS00211">
    <property type="entry name" value="ABC_TRANSPORTER_1"/>
    <property type="match status" value="1"/>
</dbReference>
<dbReference type="SMART" id="SM00382">
    <property type="entry name" value="AAA"/>
    <property type="match status" value="1"/>
</dbReference>
<evidence type="ECO:0000256" key="2">
    <source>
        <dbReference type="ARBA" id="ARBA00022741"/>
    </source>
</evidence>
<dbReference type="EMBL" id="JAHLFG010000036">
    <property type="protein sequence ID" value="MBU3826519.1"/>
    <property type="molecule type" value="Genomic_DNA"/>
</dbReference>
<evidence type="ECO:0000256" key="1">
    <source>
        <dbReference type="ARBA" id="ARBA00022448"/>
    </source>
</evidence>
<dbReference type="InterPro" id="IPR017871">
    <property type="entry name" value="ABC_transporter-like_CS"/>
</dbReference>
<dbReference type="InterPro" id="IPR027417">
    <property type="entry name" value="P-loop_NTPase"/>
</dbReference>
<reference evidence="5" key="2">
    <citation type="submission" date="2021-04" db="EMBL/GenBank/DDBJ databases">
        <authorList>
            <person name="Gilroy R."/>
        </authorList>
    </citation>
    <scope>NUCLEOTIDE SEQUENCE</scope>
    <source>
        <strain evidence="5">687</strain>
    </source>
</reference>
<dbReference type="SUPFAM" id="SSF52540">
    <property type="entry name" value="P-loop containing nucleoside triphosphate hydrolases"/>
    <property type="match status" value="1"/>
</dbReference>
<gene>
    <name evidence="5" type="ORF">IAA31_03405</name>
</gene>
<dbReference type="InterPro" id="IPR050319">
    <property type="entry name" value="ABC_transp_ATP-bind"/>
</dbReference>